<feature type="transmembrane region" description="Helical" evidence="8">
    <location>
        <begin position="431"/>
        <end position="452"/>
    </location>
</feature>
<sequence length="565" mass="60611">MMRHGFRTAVRNSAPRMQRPTRAALLGALASALLVLPGLGAGTLWDNSETIYGEVAREILLTHDWVVLHYNGLPWFVQPPLYFWLAAICAKIFGLSSLAMRLPAALATIAMGAMTGYAVARQLGSRVGVFAAAILSSSLMQAIIGRLAIMDALLDCAVAMTVFWWFRGLQTGKRRYYIFGAVAAGFGFLAKGPVAPVVALLVLLPYALWNRRIERTAWPSLATWLWGTLAFVVTVAPWFGALVARTGLASVVTLIGHYTIGRYTGVIENQSGPVWYYLPVLIVGFFPWIALLPSAVVDGVARLRLGENDERARVLRLAFCWAVMPLLFFSFARTKLPNYIALEFPAIAVICAIYLDGLLARSRVRAALVATMAVPLVIGLLAIAVAIFARDNHLGEPLAVLRPALTAMGATIALGGIAMAAMLMRRASAPFAPFALALAMAVAIDVLGLVALPRAELFKPVPRLARIVDALRRPGDVVVDGGIVGGGSLLFYTRPPVALLALFNSDIGAETPTLRDVVCAAPRAFVFFTGTSVASQPSFGRATRVIARSGNVAVMRYSGPPCKPQ</sequence>
<feature type="transmembrane region" description="Helical" evidence="8">
    <location>
        <begin position="178"/>
        <end position="209"/>
    </location>
</feature>
<keyword evidence="5 8" id="KW-0812">Transmembrane</keyword>
<feature type="transmembrane region" description="Helical" evidence="8">
    <location>
        <begin position="401"/>
        <end position="424"/>
    </location>
</feature>
<keyword evidence="6 8" id="KW-1133">Transmembrane helix</keyword>
<feature type="domain" description="Glycosyltransferase RgtA/B/C/D-like" evidence="9">
    <location>
        <begin position="78"/>
        <end position="238"/>
    </location>
</feature>
<dbReference type="GO" id="GO:0010041">
    <property type="term" value="P:response to iron(III) ion"/>
    <property type="evidence" value="ECO:0007669"/>
    <property type="project" value="TreeGrafter"/>
</dbReference>
<comment type="subcellular location">
    <subcellularLocation>
        <location evidence="1">Cell membrane</location>
        <topology evidence="1">Multi-pass membrane protein</topology>
    </subcellularLocation>
</comment>
<evidence type="ECO:0000256" key="1">
    <source>
        <dbReference type="ARBA" id="ARBA00004651"/>
    </source>
</evidence>
<dbReference type="EMBL" id="CABL01000001">
    <property type="protein sequence ID" value="CBH74320.1"/>
    <property type="molecule type" value="Genomic_DNA"/>
</dbReference>
<evidence type="ECO:0000259" key="9">
    <source>
        <dbReference type="Pfam" id="PF13231"/>
    </source>
</evidence>
<feature type="transmembrane region" description="Helical" evidence="8">
    <location>
        <begin position="313"/>
        <end position="332"/>
    </location>
</feature>
<feature type="transmembrane region" description="Helical" evidence="8">
    <location>
        <begin position="81"/>
        <end position="102"/>
    </location>
</feature>
<keyword evidence="3" id="KW-0328">Glycosyltransferase</keyword>
<evidence type="ECO:0000256" key="8">
    <source>
        <dbReference type="SAM" id="Phobius"/>
    </source>
</evidence>
<proteinExistence type="predicted"/>
<keyword evidence="2" id="KW-1003">Cell membrane</keyword>
<reference evidence="10" key="1">
    <citation type="submission" date="2009-10" db="EMBL/GenBank/DDBJ databases">
        <title>Diversity of trophic interactions inside an arsenic-rich microbial ecosystem.</title>
        <authorList>
            <person name="Bertin P.N."/>
            <person name="Heinrich-Salmeron A."/>
            <person name="Pelletier E."/>
            <person name="Goulhen-Chollet F."/>
            <person name="Arsene-Ploetze F."/>
            <person name="Gallien S."/>
            <person name="Calteau A."/>
            <person name="Vallenet D."/>
            <person name="Casiot C."/>
            <person name="Chane-Woon-Ming B."/>
            <person name="Giloteaux L."/>
            <person name="Barakat M."/>
            <person name="Bonnefoy V."/>
            <person name="Bruneel O."/>
            <person name="Chandler M."/>
            <person name="Cleiss J."/>
            <person name="Duran R."/>
            <person name="Elbaz-Poulichet F."/>
            <person name="Fonknechten N."/>
            <person name="Lauga B."/>
            <person name="Mornico D."/>
            <person name="Ortet P."/>
            <person name="Schaeffer C."/>
            <person name="Siguier P."/>
            <person name="Alexander Thil Smith A."/>
            <person name="Van Dorsselaer A."/>
            <person name="Weissenbach J."/>
            <person name="Medigue C."/>
            <person name="Le Paslier D."/>
        </authorList>
    </citation>
    <scope>NUCLEOTIDE SEQUENCE</scope>
</reference>
<dbReference type="PANTHER" id="PTHR33908">
    <property type="entry name" value="MANNOSYLTRANSFERASE YKCB-RELATED"/>
    <property type="match status" value="1"/>
</dbReference>
<accession>E6PCY5</accession>
<dbReference type="Pfam" id="PF13231">
    <property type="entry name" value="PMT_2"/>
    <property type="match status" value="1"/>
</dbReference>
<evidence type="ECO:0000256" key="4">
    <source>
        <dbReference type="ARBA" id="ARBA00022679"/>
    </source>
</evidence>
<dbReference type="GO" id="GO:0016763">
    <property type="term" value="F:pentosyltransferase activity"/>
    <property type="evidence" value="ECO:0007669"/>
    <property type="project" value="TreeGrafter"/>
</dbReference>
<dbReference type="GO" id="GO:0009103">
    <property type="term" value="P:lipopolysaccharide biosynthetic process"/>
    <property type="evidence" value="ECO:0007669"/>
    <property type="project" value="TreeGrafter"/>
</dbReference>
<feature type="transmembrane region" description="Helical" evidence="8">
    <location>
        <begin position="276"/>
        <end position="301"/>
    </location>
</feature>
<keyword evidence="7 8" id="KW-0472">Membrane</keyword>
<comment type="caution">
    <text evidence="10">The sequence shown here is derived from an EMBL/GenBank/DDBJ whole genome shotgun (WGS) entry which is preliminary data.</text>
</comment>
<feature type="transmembrane region" description="Helical" evidence="8">
    <location>
        <begin position="246"/>
        <end position="264"/>
    </location>
</feature>
<dbReference type="GO" id="GO:0005886">
    <property type="term" value="C:plasma membrane"/>
    <property type="evidence" value="ECO:0007669"/>
    <property type="project" value="UniProtKB-SubCell"/>
</dbReference>
<feature type="transmembrane region" description="Helical" evidence="8">
    <location>
        <begin position="338"/>
        <end position="355"/>
    </location>
</feature>
<dbReference type="InterPro" id="IPR050297">
    <property type="entry name" value="LipidA_mod_glycosyltrf_83"/>
</dbReference>
<evidence type="ECO:0000256" key="5">
    <source>
        <dbReference type="ARBA" id="ARBA00022692"/>
    </source>
</evidence>
<keyword evidence="4" id="KW-0808">Transferase</keyword>
<name>E6PCY5_9ZZZZ</name>
<evidence type="ECO:0000256" key="6">
    <source>
        <dbReference type="ARBA" id="ARBA00022989"/>
    </source>
</evidence>
<organism evidence="10">
    <name type="scientific">mine drainage metagenome</name>
    <dbReference type="NCBI Taxonomy" id="410659"/>
    <lineage>
        <taxon>unclassified sequences</taxon>
        <taxon>metagenomes</taxon>
        <taxon>ecological metagenomes</taxon>
    </lineage>
</organism>
<feature type="transmembrane region" description="Helical" evidence="8">
    <location>
        <begin position="149"/>
        <end position="166"/>
    </location>
</feature>
<evidence type="ECO:0000256" key="2">
    <source>
        <dbReference type="ARBA" id="ARBA00022475"/>
    </source>
</evidence>
<evidence type="ECO:0000313" key="10">
    <source>
        <dbReference type="EMBL" id="CBH74320.1"/>
    </source>
</evidence>
<gene>
    <name evidence="10" type="ORF">CARN1_2207</name>
</gene>
<feature type="transmembrane region" description="Helical" evidence="8">
    <location>
        <begin position="221"/>
        <end position="239"/>
    </location>
</feature>
<dbReference type="PANTHER" id="PTHR33908:SF3">
    <property type="entry name" value="UNDECAPRENYL PHOSPHATE-ALPHA-4-AMINO-4-DEOXY-L-ARABINOSE ARABINOSYL TRANSFERASE"/>
    <property type="match status" value="1"/>
</dbReference>
<dbReference type="AlphaFoldDB" id="E6PCY5"/>
<protein>
    <recommendedName>
        <fullName evidence="9">Glycosyltransferase RgtA/B/C/D-like domain-containing protein</fullName>
    </recommendedName>
</protein>
<feature type="transmembrane region" description="Helical" evidence="8">
    <location>
        <begin position="367"/>
        <end position="389"/>
    </location>
</feature>
<dbReference type="InterPro" id="IPR038731">
    <property type="entry name" value="RgtA/B/C-like"/>
</dbReference>
<evidence type="ECO:0000256" key="3">
    <source>
        <dbReference type="ARBA" id="ARBA00022676"/>
    </source>
</evidence>
<evidence type="ECO:0000256" key="7">
    <source>
        <dbReference type="ARBA" id="ARBA00023136"/>
    </source>
</evidence>
<feature type="transmembrane region" description="Helical" evidence="8">
    <location>
        <begin position="123"/>
        <end position="143"/>
    </location>
</feature>